<feature type="transmembrane region" description="Helical" evidence="1">
    <location>
        <begin position="178"/>
        <end position="199"/>
    </location>
</feature>
<feature type="transmembrane region" description="Helical" evidence="1">
    <location>
        <begin position="344"/>
        <end position="361"/>
    </location>
</feature>
<evidence type="ECO:0000256" key="1">
    <source>
        <dbReference type="SAM" id="Phobius"/>
    </source>
</evidence>
<reference evidence="2 3" key="2">
    <citation type="submission" date="2023-12" db="EMBL/GenBank/DDBJ databases">
        <title>Description of an unclassified Opitutus bacterium of Verrucomicrobiota.</title>
        <authorList>
            <person name="Zhang D.-F."/>
        </authorList>
    </citation>
    <scope>NUCLEOTIDE SEQUENCE [LARGE SCALE GENOMIC DNA]</scope>
    <source>
        <strain evidence="2 3">WL0086</strain>
    </source>
</reference>
<sequence length="734" mass="82171">MKDLFHWLDLHPVFYTTAGGCALAAMLVVWAAVGLRTPDAAGEPRRWRRSGLAWLGWAGGFTLLLFAWRWPLLLDSFPLNPDEAGFVASAMKVLHDPVFFRSIDNTTSGPLASLPLALAFALGLPADYFTARFVAILLVAGALAFSTQAMRRLAGPRATVIGLLPAWLLFTLGQDWDFTHYSSEVLPLFLMGLVVWGVVRAADRGFGGMIWGVAGFSLGCLPWAKLQSAPIALTLGLWATGWTLFRPDRSWTQRGRSVGLLALATIAPTALLLAGYALSGELNNWWQAYVLNNIIYAGGIPGDTGVENILKSASYTYNLHSFLFVSVALVSIGLSWTRHPHRQPGFWLGALTTVSSAYAIMVPGRGFQHYALFFILPTAWLSCALLGHWLDRSTAPRRNALALLSLVCVVAALPIITRASHLYPPELGQALNNWRFPHTQIAEVLRHLRQPQDTLSVWGWDPNLYVQSGLPPATRDVHTERHINKHPMREGFYLALYLQELQRYQPAFFVDAVGANAFQFSNRREEGHETVPIVRDYIAANYTYVGDFSPWRLYLRKDRAADRSAVLDALAYSVRRLPPLADQPRPEVQIGLLPNVPRRNVEGKEVSIMEPPLSIDLFLQGNEQSVIFEYGYDPRAYERDDQGDGSTFVLSIRYPDGFVREFWRHHLDPSHLPRHRGRQESEVPLPLIPSGCHLVVQTTRGPYGDGAWDWPWVANFRFRRGPLISAEFIDFSQR</sequence>
<name>A0ABZ1C202_9BACT</name>
<dbReference type="PROSITE" id="PS51257">
    <property type="entry name" value="PROKAR_LIPOPROTEIN"/>
    <property type="match status" value="1"/>
</dbReference>
<feature type="transmembrane region" description="Helical" evidence="1">
    <location>
        <begin position="258"/>
        <end position="278"/>
    </location>
</feature>
<feature type="transmembrane region" description="Helical" evidence="1">
    <location>
        <begin position="52"/>
        <end position="70"/>
    </location>
</feature>
<gene>
    <name evidence="2" type="ORF">K1X11_012840</name>
</gene>
<dbReference type="RefSeq" id="WP_221032767.1">
    <property type="nucleotide sequence ID" value="NZ_CP139781.1"/>
</dbReference>
<feature type="transmembrane region" description="Helical" evidence="1">
    <location>
        <begin position="206"/>
        <end position="224"/>
    </location>
</feature>
<evidence type="ECO:0008006" key="4">
    <source>
        <dbReference type="Google" id="ProtNLM"/>
    </source>
</evidence>
<keyword evidence="3" id="KW-1185">Reference proteome</keyword>
<dbReference type="EMBL" id="CP139781">
    <property type="protein sequence ID" value="WRQ85692.1"/>
    <property type="molecule type" value="Genomic_DNA"/>
</dbReference>
<accession>A0ABZ1C202</accession>
<feature type="transmembrane region" description="Helical" evidence="1">
    <location>
        <begin position="230"/>
        <end position="246"/>
    </location>
</feature>
<feature type="transmembrane region" description="Helical" evidence="1">
    <location>
        <begin position="12"/>
        <end position="32"/>
    </location>
</feature>
<feature type="transmembrane region" description="Helical" evidence="1">
    <location>
        <begin position="317"/>
        <end position="337"/>
    </location>
</feature>
<feature type="transmembrane region" description="Helical" evidence="1">
    <location>
        <begin position="367"/>
        <end position="387"/>
    </location>
</feature>
<reference evidence="2 3" key="1">
    <citation type="submission" date="2021-08" db="EMBL/GenBank/DDBJ databases">
        <authorList>
            <person name="Zhang D."/>
            <person name="Zhang A."/>
            <person name="Wang L."/>
        </authorList>
    </citation>
    <scope>NUCLEOTIDE SEQUENCE [LARGE SCALE GENOMIC DNA]</scope>
    <source>
        <strain evidence="2 3">WL0086</strain>
    </source>
</reference>
<evidence type="ECO:0000313" key="2">
    <source>
        <dbReference type="EMBL" id="WRQ85692.1"/>
    </source>
</evidence>
<proteinExistence type="predicted"/>
<organism evidence="2 3">
    <name type="scientific">Actomonas aquatica</name>
    <dbReference type="NCBI Taxonomy" id="2866162"/>
    <lineage>
        <taxon>Bacteria</taxon>
        <taxon>Pseudomonadati</taxon>
        <taxon>Verrucomicrobiota</taxon>
        <taxon>Opitutia</taxon>
        <taxon>Opitutales</taxon>
        <taxon>Opitutaceae</taxon>
        <taxon>Actomonas</taxon>
    </lineage>
</organism>
<keyword evidence="1" id="KW-1133">Transmembrane helix</keyword>
<protein>
    <recommendedName>
        <fullName evidence="4">Glycosyltransferase RgtA/B/C/D-like domain-containing protein</fullName>
    </recommendedName>
</protein>
<feature type="transmembrane region" description="Helical" evidence="1">
    <location>
        <begin position="399"/>
        <end position="417"/>
    </location>
</feature>
<feature type="transmembrane region" description="Helical" evidence="1">
    <location>
        <begin position="128"/>
        <end position="147"/>
    </location>
</feature>
<keyword evidence="1" id="KW-0812">Transmembrane</keyword>
<keyword evidence="1" id="KW-0472">Membrane</keyword>
<feature type="transmembrane region" description="Helical" evidence="1">
    <location>
        <begin position="154"/>
        <end position="172"/>
    </location>
</feature>
<dbReference type="Proteomes" id="UP000738431">
    <property type="component" value="Chromosome"/>
</dbReference>
<evidence type="ECO:0000313" key="3">
    <source>
        <dbReference type="Proteomes" id="UP000738431"/>
    </source>
</evidence>